<dbReference type="EMBL" id="AP024238">
    <property type="protein sequence ID" value="BCO25777.1"/>
    <property type="molecule type" value="Genomic_DNA"/>
</dbReference>
<name>A0ABM7MHS0_9BURK</name>
<evidence type="ECO:0000256" key="1">
    <source>
        <dbReference type="ARBA" id="ARBA00022553"/>
    </source>
</evidence>
<dbReference type="CDD" id="cd19920">
    <property type="entry name" value="REC_PA4781-like"/>
    <property type="match status" value="1"/>
</dbReference>
<dbReference type="InterPro" id="IPR036388">
    <property type="entry name" value="WH-like_DNA-bd_sf"/>
</dbReference>
<dbReference type="InterPro" id="IPR016032">
    <property type="entry name" value="Sig_transdc_resp-reg_C-effctor"/>
</dbReference>
<dbReference type="Gene3D" id="1.10.10.10">
    <property type="entry name" value="Winged helix-like DNA-binding domain superfamily/Winged helix DNA-binding domain"/>
    <property type="match status" value="1"/>
</dbReference>
<evidence type="ECO:0000259" key="7">
    <source>
        <dbReference type="PROSITE" id="PS50043"/>
    </source>
</evidence>
<evidence type="ECO:0000256" key="6">
    <source>
        <dbReference type="PROSITE-ProRule" id="PRU00169"/>
    </source>
</evidence>
<evidence type="ECO:0000256" key="3">
    <source>
        <dbReference type="ARBA" id="ARBA00023015"/>
    </source>
</evidence>
<dbReference type="PROSITE" id="PS50110">
    <property type="entry name" value="RESPONSE_REGULATORY"/>
    <property type="match status" value="1"/>
</dbReference>
<dbReference type="SMART" id="SM00421">
    <property type="entry name" value="HTH_LUXR"/>
    <property type="match status" value="1"/>
</dbReference>
<dbReference type="InterPro" id="IPR000792">
    <property type="entry name" value="Tscrpt_reg_LuxR_C"/>
</dbReference>
<dbReference type="Pfam" id="PF00196">
    <property type="entry name" value="GerE"/>
    <property type="match status" value="1"/>
</dbReference>
<gene>
    <name evidence="9" type="ORF">MIZ03_0656</name>
</gene>
<keyword evidence="10" id="KW-1185">Reference proteome</keyword>
<protein>
    <submittedName>
        <fullName evidence="9">Chemotaxis response regulator protein-glutamate methylesterase</fullName>
    </submittedName>
</protein>
<dbReference type="PANTHER" id="PTHR48111:SF1">
    <property type="entry name" value="TWO-COMPONENT RESPONSE REGULATOR ORR33"/>
    <property type="match status" value="1"/>
</dbReference>
<dbReference type="SMART" id="SM00448">
    <property type="entry name" value="REC"/>
    <property type="match status" value="1"/>
</dbReference>
<evidence type="ECO:0000256" key="2">
    <source>
        <dbReference type="ARBA" id="ARBA00023012"/>
    </source>
</evidence>
<proteinExistence type="predicted"/>
<evidence type="ECO:0000313" key="9">
    <source>
        <dbReference type="EMBL" id="BCO25777.1"/>
    </source>
</evidence>
<accession>A0ABM7MHS0</accession>
<dbReference type="PROSITE" id="PS00622">
    <property type="entry name" value="HTH_LUXR_1"/>
    <property type="match status" value="1"/>
</dbReference>
<dbReference type="PRINTS" id="PR00038">
    <property type="entry name" value="HTHLUXR"/>
</dbReference>
<sequence>MADITHTSAPVQHHAILVVDDALDTLRMLCDALTAEGYAVLAARDAQEALERLEIVIPDGILLDAVMPGMDGFELCRKLKATPHWAHIPVVFMTGLSDTDQILNGFASGGVDYVVKPLRLPEVLVRLATHVRNAQATRLAREAVDVAGLGTVVLDSRGRVAWHSPQAIRWLEAAFGAQGSQEAQAWLQTTHKNAEISTKLPDNGLLVARHIGQSGISESMLVLHVAPAQTGTTVRQPDVPLTPRETEVLSWLAKGKTNRDIAEILGMSHRTVNKHLEHIFEKLGVETRSAATAIAGHLLK</sequence>
<dbReference type="SUPFAM" id="SSF46894">
    <property type="entry name" value="C-terminal effector domain of the bipartite response regulators"/>
    <property type="match status" value="1"/>
</dbReference>
<keyword evidence="1 6" id="KW-0597">Phosphoprotein</keyword>
<evidence type="ECO:0000256" key="4">
    <source>
        <dbReference type="ARBA" id="ARBA00023125"/>
    </source>
</evidence>
<reference evidence="9 10" key="1">
    <citation type="journal article" date="2021" name="Microbiol. Spectr.">
        <title>A Single Bacterium Capable of Oxidation and Reduction of Iron at Circumneutral pH.</title>
        <authorList>
            <person name="Kato S."/>
            <person name="Ohkuma M."/>
        </authorList>
    </citation>
    <scope>NUCLEOTIDE SEQUENCE [LARGE SCALE GENOMIC DNA]</scope>
    <source>
        <strain evidence="9 10">MIZ03</strain>
    </source>
</reference>
<dbReference type="Gene3D" id="3.40.50.2300">
    <property type="match status" value="1"/>
</dbReference>
<feature type="modified residue" description="4-aspartylphosphate" evidence="6">
    <location>
        <position position="64"/>
    </location>
</feature>
<organism evidence="9 10">
    <name type="scientific">Rhodoferax lithotrophicus</name>
    <dbReference type="NCBI Taxonomy" id="2798804"/>
    <lineage>
        <taxon>Bacteria</taxon>
        <taxon>Pseudomonadati</taxon>
        <taxon>Pseudomonadota</taxon>
        <taxon>Betaproteobacteria</taxon>
        <taxon>Burkholderiales</taxon>
        <taxon>Comamonadaceae</taxon>
        <taxon>Rhodoferax</taxon>
    </lineage>
</organism>
<dbReference type="PANTHER" id="PTHR48111">
    <property type="entry name" value="REGULATOR OF RPOS"/>
    <property type="match status" value="1"/>
</dbReference>
<evidence type="ECO:0000256" key="5">
    <source>
        <dbReference type="ARBA" id="ARBA00023163"/>
    </source>
</evidence>
<keyword evidence="5" id="KW-0804">Transcription</keyword>
<dbReference type="Proteomes" id="UP000824366">
    <property type="component" value="Chromosome"/>
</dbReference>
<dbReference type="PROSITE" id="PS50043">
    <property type="entry name" value="HTH_LUXR_2"/>
    <property type="match status" value="1"/>
</dbReference>
<evidence type="ECO:0000313" key="10">
    <source>
        <dbReference type="Proteomes" id="UP000824366"/>
    </source>
</evidence>
<keyword evidence="4" id="KW-0238">DNA-binding</keyword>
<dbReference type="RefSeq" id="WP_223908037.1">
    <property type="nucleotide sequence ID" value="NZ_AP024238.1"/>
</dbReference>
<feature type="domain" description="Response regulatory" evidence="8">
    <location>
        <begin position="15"/>
        <end position="131"/>
    </location>
</feature>
<dbReference type="InterPro" id="IPR001789">
    <property type="entry name" value="Sig_transdc_resp-reg_receiver"/>
</dbReference>
<dbReference type="InterPro" id="IPR011006">
    <property type="entry name" value="CheY-like_superfamily"/>
</dbReference>
<feature type="domain" description="HTH luxR-type" evidence="7">
    <location>
        <begin position="234"/>
        <end position="299"/>
    </location>
</feature>
<dbReference type="InterPro" id="IPR039420">
    <property type="entry name" value="WalR-like"/>
</dbReference>
<dbReference type="SUPFAM" id="SSF52172">
    <property type="entry name" value="CheY-like"/>
    <property type="match status" value="1"/>
</dbReference>
<dbReference type="CDD" id="cd06170">
    <property type="entry name" value="LuxR_C_like"/>
    <property type="match status" value="1"/>
</dbReference>
<dbReference type="Pfam" id="PF00072">
    <property type="entry name" value="Response_reg"/>
    <property type="match status" value="1"/>
</dbReference>
<evidence type="ECO:0000259" key="8">
    <source>
        <dbReference type="PROSITE" id="PS50110"/>
    </source>
</evidence>
<keyword evidence="2" id="KW-0902">Two-component regulatory system</keyword>
<keyword evidence="3" id="KW-0805">Transcription regulation</keyword>